<dbReference type="RefSeq" id="WP_145768372.1">
    <property type="nucleotide sequence ID" value="NZ_VIWW01000003.1"/>
</dbReference>
<dbReference type="InterPro" id="IPR046582">
    <property type="entry name" value="DUF6630"/>
</dbReference>
<gene>
    <name evidence="2" type="ORF">FHX80_13265</name>
</gene>
<dbReference type="AlphaFoldDB" id="A0A561TUR1"/>
<evidence type="ECO:0000259" key="1">
    <source>
        <dbReference type="Pfam" id="PF20335"/>
    </source>
</evidence>
<dbReference type="OrthoDB" id="4323369at2"/>
<dbReference type="EMBL" id="VIWW01000003">
    <property type="protein sequence ID" value="TWF90849.1"/>
    <property type="molecule type" value="Genomic_DNA"/>
</dbReference>
<name>A0A561TUR1_9ACTN</name>
<sequence>MSGTYEARTSLAAVAALLAPAHEAVAARVLHAHDDPAGYVRDHAAVLEDRGIDGPVPDLAWIALVDALADHRLLAELDWKEDSEEIRSQLRGLASRPSVDPWVLVGADDMLLPTHEFLEARDRHFRDVGAALAVLDIESDCYPVVCLRAARVAELTALAACAGFTTQGFGA</sequence>
<dbReference type="Pfam" id="PF20335">
    <property type="entry name" value="DUF6630"/>
    <property type="match status" value="1"/>
</dbReference>
<reference evidence="2 3" key="1">
    <citation type="submission" date="2019-06" db="EMBL/GenBank/DDBJ databases">
        <title>Sequencing the genomes of 1000 actinobacteria strains.</title>
        <authorList>
            <person name="Klenk H.-P."/>
        </authorList>
    </citation>
    <scope>NUCLEOTIDE SEQUENCE [LARGE SCALE GENOMIC DNA]</scope>
    <source>
        <strain evidence="2 3">DSM 42059</strain>
    </source>
</reference>
<dbReference type="Proteomes" id="UP000318186">
    <property type="component" value="Unassembled WGS sequence"/>
</dbReference>
<protein>
    <recommendedName>
        <fullName evidence="1">DUF6630 domain-containing protein</fullName>
    </recommendedName>
</protein>
<feature type="domain" description="DUF6630" evidence="1">
    <location>
        <begin position="11"/>
        <end position="167"/>
    </location>
</feature>
<comment type="caution">
    <text evidence="2">The sequence shown here is derived from an EMBL/GenBank/DDBJ whole genome shotgun (WGS) entry which is preliminary data.</text>
</comment>
<evidence type="ECO:0000313" key="3">
    <source>
        <dbReference type="Proteomes" id="UP000318186"/>
    </source>
</evidence>
<organism evidence="2 3">
    <name type="scientific">Streptomyces brevispora</name>
    <dbReference type="NCBI Taxonomy" id="887462"/>
    <lineage>
        <taxon>Bacteria</taxon>
        <taxon>Bacillati</taxon>
        <taxon>Actinomycetota</taxon>
        <taxon>Actinomycetes</taxon>
        <taxon>Kitasatosporales</taxon>
        <taxon>Streptomycetaceae</taxon>
        <taxon>Streptomyces</taxon>
    </lineage>
</organism>
<accession>A0A561TUR1</accession>
<evidence type="ECO:0000313" key="2">
    <source>
        <dbReference type="EMBL" id="TWF90849.1"/>
    </source>
</evidence>
<proteinExistence type="predicted"/>